<dbReference type="InterPro" id="IPR006527">
    <property type="entry name" value="F-box-assoc_dom_typ1"/>
</dbReference>
<evidence type="ECO:0000259" key="1">
    <source>
        <dbReference type="Pfam" id="PF00646"/>
    </source>
</evidence>
<dbReference type="EMBL" id="JADGMS010000005">
    <property type="protein sequence ID" value="KAF9681651.1"/>
    <property type="molecule type" value="Genomic_DNA"/>
</dbReference>
<dbReference type="Pfam" id="PF07734">
    <property type="entry name" value="FBA_1"/>
    <property type="match status" value="1"/>
</dbReference>
<dbReference type="CDD" id="cd22157">
    <property type="entry name" value="F-box_AtFBW1-like"/>
    <property type="match status" value="1"/>
</dbReference>
<proteinExistence type="predicted"/>
<protein>
    <recommendedName>
        <fullName evidence="5">F-box domain-containing protein</fullName>
    </recommendedName>
</protein>
<sequence>MVKDSWIHGYYYRFPGLIFQSRLSTPKENNDTTVKRSRAHHSSMEELKQLLELASSNLHCSWLSITCLVSHFCSCQLCRTVTFFENQNPSINQRLVLLSGFSYPSIMMRDSKVKQSRSVPSSAAEVIGNNLDLVTQILIRVPAKPLLKFKCVSKQWLSLISDPKFCASHTNHQPPTAPSALFLVNYLASSPQLIVPLKNEPLPVTMPFLDYLNIPGFCIDQSCNGLLLCSSTCLDSTDLGYWFFICNPTTNHFKRISHPVHKFDELLLPPVLCLAFDPLKSFNYKVVCFYHVISGGYEIDVYSSETESWGLNQIPFVNPPSLKIHEWVFCNDAIHWCSLEENSRYFDVSSESVNMLPMPPRGQLDITYFGGSRGHLHMGVGINCLALGFDIWELKADYSGWFIKYHLDLHSMRRKLANRWPLSVLSLIRAEKEDESTIVFVADGRAISYNLHDGRSKMLCDLLQKNSGYLKFHAYEYFKTLIHEAIALTMQDWLESQLCRESDMEENGFHGGNDQAWGIGNFEMKESGRLTEPSIVDGGKAKY</sequence>
<organism evidence="3 4">
    <name type="scientific">Salix dunnii</name>
    <dbReference type="NCBI Taxonomy" id="1413687"/>
    <lineage>
        <taxon>Eukaryota</taxon>
        <taxon>Viridiplantae</taxon>
        <taxon>Streptophyta</taxon>
        <taxon>Embryophyta</taxon>
        <taxon>Tracheophyta</taxon>
        <taxon>Spermatophyta</taxon>
        <taxon>Magnoliopsida</taxon>
        <taxon>eudicotyledons</taxon>
        <taxon>Gunneridae</taxon>
        <taxon>Pentapetalae</taxon>
        <taxon>rosids</taxon>
        <taxon>fabids</taxon>
        <taxon>Malpighiales</taxon>
        <taxon>Salicaceae</taxon>
        <taxon>Saliceae</taxon>
        <taxon>Salix</taxon>
    </lineage>
</organism>
<evidence type="ECO:0000313" key="4">
    <source>
        <dbReference type="Proteomes" id="UP000657918"/>
    </source>
</evidence>
<accession>A0A835N1L5</accession>
<feature type="domain" description="F-box" evidence="1">
    <location>
        <begin position="131"/>
        <end position="166"/>
    </location>
</feature>
<evidence type="ECO:0000313" key="3">
    <source>
        <dbReference type="EMBL" id="KAF9681651.1"/>
    </source>
</evidence>
<dbReference type="SUPFAM" id="SSF81383">
    <property type="entry name" value="F-box domain"/>
    <property type="match status" value="1"/>
</dbReference>
<name>A0A835N1L5_9ROSI</name>
<dbReference type="InterPro" id="IPR036047">
    <property type="entry name" value="F-box-like_dom_sf"/>
</dbReference>
<dbReference type="Pfam" id="PF00646">
    <property type="entry name" value="F-box"/>
    <property type="match status" value="1"/>
</dbReference>
<dbReference type="InterPro" id="IPR017451">
    <property type="entry name" value="F-box-assoc_interact_dom"/>
</dbReference>
<feature type="domain" description="F-box associated beta-propeller type 1" evidence="2">
    <location>
        <begin position="222"/>
        <end position="361"/>
    </location>
</feature>
<dbReference type="AlphaFoldDB" id="A0A835N1L5"/>
<dbReference type="PANTHER" id="PTHR35546:SF115">
    <property type="entry name" value="F-BOX DOMAIN-CONTAINING PROTEIN"/>
    <property type="match status" value="1"/>
</dbReference>
<dbReference type="InterPro" id="IPR001810">
    <property type="entry name" value="F-box_dom"/>
</dbReference>
<dbReference type="InterPro" id="IPR055290">
    <property type="entry name" value="At3g26010-like"/>
</dbReference>
<dbReference type="NCBIfam" id="TIGR01640">
    <property type="entry name" value="F_box_assoc_1"/>
    <property type="match status" value="1"/>
</dbReference>
<dbReference type="PANTHER" id="PTHR35546">
    <property type="entry name" value="F-BOX PROTEIN INTERACTION DOMAIN PROTEIN-RELATED"/>
    <property type="match status" value="1"/>
</dbReference>
<evidence type="ECO:0000259" key="2">
    <source>
        <dbReference type="Pfam" id="PF07734"/>
    </source>
</evidence>
<evidence type="ECO:0008006" key="5">
    <source>
        <dbReference type="Google" id="ProtNLM"/>
    </source>
</evidence>
<dbReference type="OrthoDB" id="605328at2759"/>
<gene>
    <name evidence="3" type="ORF">SADUNF_Sadunf05G0024200</name>
</gene>
<keyword evidence="4" id="KW-1185">Reference proteome</keyword>
<reference evidence="3 4" key="1">
    <citation type="submission" date="2020-10" db="EMBL/GenBank/DDBJ databases">
        <title>Plant Genome Project.</title>
        <authorList>
            <person name="Zhang R.-G."/>
        </authorList>
    </citation>
    <scope>NUCLEOTIDE SEQUENCE [LARGE SCALE GENOMIC DNA]</scope>
    <source>
        <strain evidence="3">FAFU-HL-1</strain>
        <tissue evidence="3">Leaf</tissue>
    </source>
</reference>
<comment type="caution">
    <text evidence="3">The sequence shown here is derived from an EMBL/GenBank/DDBJ whole genome shotgun (WGS) entry which is preliminary data.</text>
</comment>
<dbReference type="Proteomes" id="UP000657918">
    <property type="component" value="Unassembled WGS sequence"/>
</dbReference>